<dbReference type="GO" id="GO:0003959">
    <property type="term" value="F:NADPH dehydrogenase activity"/>
    <property type="evidence" value="ECO:0007669"/>
    <property type="project" value="TreeGrafter"/>
</dbReference>
<dbReference type="InterPro" id="IPR045247">
    <property type="entry name" value="Oye-like"/>
</dbReference>
<reference evidence="3 4" key="1">
    <citation type="submission" date="2018-10" db="EMBL/GenBank/DDBJ databases">
        <title>Genome sequence of Verticillium nonalfalfae VnAa140.</title>
        <authorList>
            <person name="Stajich J.E."/>
            <person name="Kasson M.T."/>
        </authorList>
    </citation>
    <scope>NUCLEOTIDE SEQUENCE [LARGE SCALE GENOMIC DNA]</scope>
    <source>
        <strain evidence="3 4">VnAa140</strain>
    </source>
</reference>
<dbReference type="Gene3D" id="3.20.20.70">
    <property type="entry name" value="Aldolase class I"/>
    <property type="match status" value="1"/>
</dbReference>
<proteinExistence type="predicted"/>
<evidence type="ECO:0000256" key="1">
    <source>
        <dbReference type="ARBA" id="ARBA00022630"/>
    </source>
</evidence>
<accession>A0A3M9YCN9</accession>
<dbReference type="PANTHER" id="PTHR22893">
    <property type="entry name" value="NADH OXIDOREDUCTASE-RELATED"/>
    <property type="match status" value="1"/>
</dbReference>
<keyword evidence="1" id="KW-0285">Flavoprotein</keyword>
<dbReference type="EMBL" id="RBVV01000033">
    <property type="protein sequence ID" value="RNJ57925.1"/>
    <property type="molecule type" value="Genomic_DNA"/>
</dbReference>
<evidence type="ECO:0000259" key="2">
    <source>
        <dbReference type="Pfam" id="PF00724"/>
    </source>
</evidence>
<dbReference type="Proteomes" id="UP000267145">
    <property type="component" value="Unassembled WGS sequence"/>
</dbReference>
<dbReference type="STRING" id="1051616.A0A3M9YCN9"/>
<sequence length="105" mass="11417">MSEEATWQASEQYATAATNIVTAGFNGVEIHGANGYLCDQFLQTRFNKSIDVWGESIENCARFDVEMTKAAVAAAGADRAAMRLSPYSDLGGMLMEDPDPSFRNL</sequence>
<gene>
    <name evidence="3" type="ORF">D7B24_005406</name>
</gene>
<dbReference type="RefSeq" id="XP_028496083.1">
    <property type="nucleotide sequence ID" value="XM_028639562.1"/>
</dbReference>
<dbReference type="GO" id="GO:0010181">
    <property type="term" value="F:FMN binding"/>
    <property type="evidence" value="ECO:0007669"/>
    <property type="project" value="InterPro"/>
</dbReference>
<dbReference type="AlphaFoldDB" id="A0A3M9YCN9"/>
<dbReference type="SUPFAM" id="SSF51395">
    <property type="entry name" value="FMN-linked oxidoreductases"/>
    <property type="match status" value="1"/>
</dbReference>
<evidence type="ECO:0000313" key="3">
    <source>
        <dbReference type="EMBL" id="RNJ57925.1"/>
    </source>
</evidence>
<organism evidence="3 4">
    <name type="scientific">Verticillium nonalfalfae</name>
    <dbReference type="NCBI Taxonomy" id="1051616"/>
    <lineage>
        <taxon>Eukaryota</taxon>
        <taxon>Fungi</taxon>
        <taxon>Dikarya</taxon>
        <taxon>Ascomycota</taxon>
        <taxon>Pezizomycotina</taxon>
        <taxon>Sordariomycetes</taxon>
        <taxon>Hypocreomycetidae</taxon>
        <taxon>Glomerellales</taxon>
        <taxon>Plectosphaerellaceae</taxon>
        <taxon>Verticillium</taxon>
    </lineage>
</organism>
<dbReference type="Pfam" id="PF00724">
    <property type="entry name" value="Oxidored_FMN"/>
    <property type="match status" value="1"/>
</dbReference>
<dbReference type="InterPro" id="IPR013785">
    <property type="entry name" value="Aldolase_TIM"/>
</dbReference>
<evidence type="ECO:0000313" key="4">
    <source>
        <dbReference type="Proteomes" id="UP000267145"/>
    </source>
</evidence>
<dbReference type="GeneID" id="39609095"/>
<dbReference type="InterPro" id="IPR001155">
    <property type="entry name" value="OxRdtase_FMN_N"/>
</dbReference>
<feature type="domain" description="NADH:flavin oxidoreductase/NADH oxidase N-terminal" evidence="2">
    <location>
        <begin position="1"/>
        <end position="93"/>
    </location>
</feature>
<protein>
    <recommendedName>
        <fullName evidence="2">NADH:flavin oxidoreductase/NADH oxidase N-terminal domain-containing protein</fullName>
    </recommendedName>
</protein>
<comment type="caution">
    <text evidence="3">The sequence shown here is derived from an EMBL/GenBank/DDBJ whole genome shotgun (WGS) entry which is preliminary data.</text>
</comment>
<name>A0A3M9YCN9_9PEZI</name>
<keyword evidence="4" id="KW-1185">Reference proteome</keyword>
<dbReference type="PANTHER" id="PTHR22893:SF91">
    <property type="entry name" value="NADPH DEHYDROGENASE 2-RELATED"/>
    <property type="match status" value="1"/>
</dbReference>